<keyword evidence="4" id="KW-1185">Reference proteome</keyword>
<dbReference type="InterPro" id="IPR051082">
    <property type="entry name" value="Pentapeptide-BTB/POZ_domain"/>
</dbReference>
<dbReference type="Pfam" id="PF13576">
    <property type="entry name" value="Pentapeptide_3"/>
    <property type="match status" value="2"/>
</dbReference>
<evidence type="ECO:0000256" key="2">
    <source>
        <dbReference type="SAM" id="Phobius"/>
    </source>
</evidence>
<sequence length="561" mass="60123">MFRWLSAVGARARRAVGAAVGKGNRAAWGRRVSRTPLFPAVFGALVTGLGIAFVAYAFLRWITPVDSSREAAEIDVTRLALTVVAGVGGVVALVIAYRRQRDLEQSRFVERFGAAAAQLGATDVAVRIAGVYAMAGVADESDGQRRQQCIDVLCGYLRLPYTPDLGGNHQTKRVQKRPIGADDGEDENHFEYRQNDREVRATIVRVIADHLRADAEYNWSASNFDFRTAHLENADFSSSTFAGVARFGGATFTGATTFNFVTFDGNADFHSATFSGATEFRLASFSDEADFREATFTGAASFAKARFARVVSFDQCVFASTAMFDGACFTSIVRFRRATFTGVARFRAAFQGVAWFSGATFKASAAFAEATFHNAARFNEITIAGRADFTEVTFTGAAFFTDAIITGVASFRPAAFGADATFRGATFHNVADFSTATVTGDADFTETTFGGDAGFSEATFIGDTAFHGAEFGKETRFRGCRFGGAAEFHSATFGTGAVFEDVGFGSRADFTGVDFGTATVVFNNPRRWGPPPPVFDWTDDGTGKPPNVEPAVWPPAVAGGS</sequence>
<dbReference type="Gene3D" id="2.160.20.80">
    <property type="entry name" value="E3 ubiquitin-protein ligase SopA"/>
    <property type="match status" value="2"/>
</dbReference>
<proteinExistence type="predicted"/>
<dbReference type="PANTHER" id="PTHR14136">
    <property type="entry name" value="BTB_POZ DOMAIN-CONTAINING PROTEIN KCTD9"/>
    <property type="match status" value="1"/>
</dbReference>
<dbReference type="EMBL" id="JADLQX010000036">
    <property type="protein sequence ID" value="MBF6302060.1"/>
    <property type="molecule type" value="Genomic_DNA"/>
</dbReference>
<evidence type="ECO:0000313" key="4">
    <source>
        <dbReference type="Proteomes" id="UP000702209"/>
    </source>
</evidence>
<dbReference type="PANTHER" id="PTHR14136:SF17">
    <property type="entry name" value="BTB_POZ DOMAIN-CONTAINING PROTEIN KCTD9"/>
    <property type="match status" value="1"/>
</dbReference>
<protein>
    <submittedName>
        <fullName evidence="3">Pentapeptide repeat-containing protein</fullName>
    </submittedName>
</protein>
<dbReference type="Proteomes" id="UP000702209">
    <property type="component" value="Unassembled WGS sequence"/>
</dbReference>
<keyword evidence="2" id="KW-0472">Membrane</keyword>
<feature type="region of interest" description="Disordered" evidence="1">
    <location>
        <begin position="541"/>
        <end position="561"/>
    </location>
</feature>
<feature type="transmembrane region" description="Helical" evidence="2">
    <location>
        <begin position="79"/>
        <end position="97"/>
    </location>
</feature>
<comment type="caution">
    <text evidence="3">The sequence shown here is derived from an EMBL/GenBank/DDBJ whole genome shotgun (WGS) entry which is preliminary data.</text>
</comment>
<reference evidence="3 4" key="1">
    <citation type="submission" date="2020-10" db="EMBL/GenBank/DDBJ databases">
        <title>Identification of Nocardia species via Next-generation sequencing and recognition of intraspecies genetic diversity.</title>
        <authorList>
            <person name="Li P."/>
            <person name="Li P."/>
            <person name="Lu B."/>
        </authorList>
    </citation>
    <scope>NUCLEOTIDE SEQUENCE [LARGE SCALE GENOMIC DNA]</scope>
    <source>
        <strain evidence="3 4">BJ06-0157</strain>
    </source>
</reference>
<accession>A0ABS0D0W8</accession>
<keyword evidence="2" id="KW-0812">Transmembrane</keyword>
<gene>
    <name evidence="3" type="ORF">IU459_31615</name>
</gene>
<feature type="transmembrane region" description="Helical" evidence="2">
    <location>
        <begin position="37"/>
        <end position="59"/>
    </location>
</feature>
<feature type="region of interest" description="Disordered" evidence="1">
    <location>
        <begin position="167"/>
        <end position="187"/>
    </location>
</feature>
<evidence type="ECO:0000313" key="3">
    <source>
        <dbReference type="EMBL" id="MBF6302060.1"/>
    </source>
</evidence>
<name>A0ABS0D0W8_9NOCA</name>
<evidence type="ECO:0000256" key="1">
    <source>
        <dbReference type="SAM" id="MobiDB-lite"/>
    </source>
</evidence>
<organism evidence="3 4">
    <name type="scientific">Nocardia amamiensis</name>
    <dbReference type="NCBI Taxonomy" id="404578"/>
    <lineage>
        <taxon>Bacteria</taxon>
        <taxon>Bacillati</taxon>
        <taxon>Actinomycetota</taxon>
        <taxon>Actinomycetes</taxon>
        <taxon>Mycobacteriales</taxon>
        <taxon>Nocardiaceae</taxon>
        <taxon>Nocardia</taxon>
    </lineage>
</organism>
<keyword evidence="2" id="KW-1133">Transmembrane helix</keyword>
<dbReference type="RefSeq" id="WP_195133257.1">
    <property type="nucleotide sequence ID" value="NZ_JADLQX010000036.1"/>
</dbReference>
<dbReference type="InterPro" id="IPR001646">
    <property type="entry name" value="5peptide_repeat"/>
</dbReference>